<organism evidence="13 14">
    <name type="scientific">Dankookia rubra</name>
    <dbReference type="NCBI Taxonomy" id="1442381"/>
    <lineage>
        <taxon>Bacteria</taxon>
        <taxon>Pseudomonadati</taxon>
        <taxon>Pseudomonadota</taxon>
        <taxon>Alphaproteobacteria</taxon>
        <taxon>Acetobacterales</taxon>
        <taxon>Roseomonadaceae</taxon>
        <taxon>Dankookia</taxon>
    </lineage>
</organism>
<dbReference type="SUPFAM" id="SSF55874">
    <property type="entry name" value="ATPase domain of HSP90 chaperone/DNA topoisomerase II/histidine kinase"/>
    <property type="match status" value="1"/>
</dbReference>
<gene>
    <name evidence="13" type="ORF">E2C06_29575</name>
</gene>
<feature type="transmembrane region" description="Helical" evidence="10">
    <location>
        <begin position="134"/>
        <end position="152"/>
    </location>
</feature>
<proteinExistence type="predicted"/>
<sequence length="610" mass="63695">MTKEAELRTERVRAAFEQIPVAALATMTNAAIMVAVLVADGQGDGAYVWLGAAVLVAAARLAAWWAYRRAGPAIAQHRRWSAASICGALATGLLWGGGSLLLFPQAEIHQLFWAFVIAGMCAGAAALHYAHLPSALAFIIPAGGLLAIRFALEGSGRRFAAAAMIGVFLVVLVVTVRRSSRYFGETLRLRLDLAERTHELDVSNAKLRMEMAERRATEASLRHAQKMEAVGQLAGGIAHDFNNVLQAVSGGIGLIRRRAGDRAAVERLAGMVEEAARRGASVTRRLLAFSRREELRPAALDAAELLGGLREVLSATLGPRIRVEVDAEPGLPSVLADRGQLETVLVNLATNARDAMPDGGTLTLSARMQQGESEGGPDCLKEAGPYVHLVIADTGQGMSADTLARASEPFFTTKSQGQGTGLGLAMAQSFAKGSGGALAIASEPGRGTTVSLWLPVTDREPSHHPSPPLANWMPPTAGPGRRPRVLLVDDEPVVREILAAQLGEAGYEVAESGDGAAALDLLDRGAPFDILVTDLAMPGMDGVALIRAAQGRRPGLPAILITGYAGDAAALAVGAAVGGTFALLRKPVTAQQLADQVAASLATAPAARLE</sequence>
<evidence type="ECO:0000256" key="8">
    <source>
        <dbReference type="ARBA" id="ARBA00023012"/>
    </source>
</evidence>
<keyword evidence="10" id="KW-0472">Membrane</keyword>
<dbReference type="Pfam" id="PF02518">
    <property type="entry name" value="HATPase_c"/>
    <property type="match status" value="1"/>
</dbReference>
<evidence type="ECO:0000259" key="11">
    <source>
        <dbReference type="PROSITE" id="PS50109"/>
    </source>
</evidence>
<reference evidence="13 14" key="1">
    <citation type="journal article" date="2016" name="J. Microbiol.">
        <title>Dankookia rubra gen. nov., sp. nov., an alphaproteobacterium isolated from sediment of a shallow stream.</title>
        <authorList>
            <person name="Kim W.H."/>
            <person name="Kim D.H."/>
            <person name="Kang K."/>
            <person name="Ahn T.Y."/>
        </authorList>
    </citation>
    <scope>NUCLEOTIDE SEQUENCE [LARGE SCALE GENOMIC DNA]</scope>
    <source>
        <strain evidence="13 14">JCM30602</strain>
    </source>
</reference>
<dbReference type="EC" id="2.7.13.3" evidence="2"/>
<keyword evidence="7" id="KW-0067">ATP-binding</keyword>
<dbReference type="Pfam" id="PF00072">
    <property type="entry name" value="Response_reg"/>
    <property type="match status" value="1"/>
</dbReference>
<dbReference type="InterPro" id="IPR001789">
    <property type="entry name" value="Sig_transdc_resp-reg_receiver"/>
</dbReference>
<dbReference type="PANTHER" id="PTHR43065:SF46">
    <property type="entry name" value="C4-DICARBOXYLATE TRANSPORT SENSOR PROTEIN DCTB"/>
    <property type="match status" value="1"/>
</dbReference>
<evidence type="ECO:0000313" key="13">
    <source>
        <dbReference type="EMBL" id="TDH58998.1"/>
    </source>
</evidence>
<feature type="domain" description="Response regulatory" evidence="12">
    <location>
        <begin position="484"/>
        <end position="601"/>
    </location>
</feature>
<dbReference type="InterPro" id="IPR005467">
    <property type="entry name" value="His_kinase_dom"/>
</dbReference>
<dbReference type="PRINTS" id="PR00344">
    <property type="entry name" value="BCTRLSENSOR"/>
</dbReference>
<keyword evidence="4" id="KW-0808">Transferase</keyword>
<evidence type="ECO:0000256" key="9">
    <source>
        <dbReference type="PROSITE-ProRule" id="PRU00169"/>
    </source>
</evidence>
<dbReference type="GO" id="GO:0000155">
    <property type="term" value="F:phosphorelay sensor kinase activity"/>
    <property type="evidence" value="ECO:0007669"/>
    <property type="project" value="InterPro"/>
</dbReference>
<dbReference type="GO" id="GO:0005524">
    <property type="term" value="F:ATP binding"/>
    <property type="evidence" value="ECO:0007669"/>
    <property type="project" value="UniProtKB-KW"/>
</dbReference>
<evidence type="ECO:0000256" key="10">
    <source>
        <dbReference type="SAM" id="Phobius"/>
    </source>
</evidence>
<evidence type="ECO:0000256" key="5">
    <source>
        <dbReference type="ARBA" id="ARBA00022741"/>
    </source>
</evidence>
<dbReference type="SMART" id="SM00388">
    <property type="entry name" value="HisKA"/>
    <property type="match status" value="1"/>
</dbReference>
<feature type="transmembrane region" description="Helical" evidence="10">
    <location>
        <begin position="158"/>
        <end position="176"/>
    </location>
</feature>
<dbReference type="PROSITE" id="PS50110">
    <property type="entry name" value="RESPONSE_REGULATORY"/>
    <property type="match status" value="1"/>
</dbReference>
<dbReference type="InterPro" id="IPR036890">
    <property type="entry name" value="HATPase_C_sf"/>
</dbReference>
<feature type="modified residue" description="4-aspartylphosphate" evidence="9">
    <location>
        <position position="534"/>
    </location>
</feature>
<dbReference type="Gene3D" id="1.10.287.130">
    <property type="match status" value="1"/>
</dbReference>
<protein>
    <recommendedName>
        <fullName evidence="2">histidine kinase</fullName>
        <ecNumber evidence="2">2.7.13.3</ecNumber>
    </recommendedName>
</protein>
<evidence type="ECO:0000256" key="6">
    <source>
        <dbReference type="ARBA" id="ARBA00022777"/>
    </source>
</evidence>
<comment type="caution">
    <text evidence="13">The sequence shown here is derived from an EMBL/GenBank/DDBJ whole genome shotgun (WGS) entry which is preliminary data.</text>
</comment>
<keyword evidence="10" id="KW-1133">Transmembrane helix</keyword>
<dbReference type="SUPFAM" id="SSF47384">
    <property type="entry name" value="Homodimeric domain of signal transducing histidine kinase"/>
    <property type="match status" value="1"/>
</dbReference>
<keyword evidence="10" id="KW-0812">Transmembrane</keyword>
<dbReference type="InterPro" id="IPR011006">
    <property type="entry name" value="CheY-like_superfamily"/>
</dbReference>
<dbReference type="SMART" id="SM00387">
    <property type="entry name" value="HATPase_c"/>
    <property type="match status" value="1"/>
</dbReference>
<feature type="transmembrane region" description="Helical" evidence="10">
    <location>
        <begin position="21"/>
        <end position="39"/>
    </location>
</feature>
<keyword evidence="14" id="KW-1185">Reference proteome</keyword>
<name>A0A4R5Q932_9PROT</name>
<dbReference type="EMBL" id="SMSJ01000085">
    <property type="protein sequence ID" value="TDH58998.1"/>
    <property type="molecule type" value="Genomic_DNA"/>
</dbReference>
<evidence type="ECO:0000256" key="1">
    <source>
        <dbReference type="ARBA" id="ARBA00000085"/>
    </source>
</evidence>
<dbReference type="PROSITE" id="PS50109">
    <property type="entry name" value="HIS_KIN"/>
    <property type="match status" value="1"/>
</dbReference>
<evidence type="ECO:0000256" key="3">
    <source>
        <dbReference type="ARBA" id="ARBA00022553"/>
    </source>
</evidence>
<feature type="domain" description="Histidine kinase" evidence="11">
    <location>
        <begin position="236"/>
        <end position="458"/>
    </location>
</feature>
<evidence type="ECO:0000313" key="14">
    <source>
        <dbReference type="Proteomes" id="UP000295096"/>
    </source>
</evidence>
<evidence type="ECO:0000256" key="4">
    <source>
        <dbReference type="ARBA" id="ARBA00022679"/>
    </source>
</evidence>
<evidence type="ECO:0000256" key="2">
    <source>
        <dbReference type="ARBA" id="ARBA00012438"/>
    </source>
</evidence>
<evidence type="ECO:0000259" key="12">
    <source>
        <dbReference type="PROSITE" id="PS50110"/>
    </source>
</evidence>
<keyword evidence="6" id="KW-0418">Kinase</keyword>
<keyword evidence="3 9" id="KW-0597">Phosphoprotein</keyword>
<dbReference type="PANTHER" id="PTHR43065">
    <property type="entry name" value="SENSOR HISTIDINE KINASE"/>
    <property type="match status" value="1"/>
</dbReference>
<dbReference type="InterPro" id="IPR004358">
    <property type="entry name" value="Sig_transdc_His_kin-like_C"/>
</dbReference>
<keyword evidence="8" id="KW-0902">Two-component regulatory system</keyword>
<comment type="catalytic activity">
    <reaction evidence="1">
        <text>ATP + protein L-histidine = ADP + protein N-phospho-L-histidine.</text>
        <dbReference type="EC" id="2.7.13.3"/>
    </reaction>
</comment>
<dbReference type="InterPro" id="IPR036097">
    <property type="entry name" value="HisK_dim/P_sf"/>
</dbReference>
<dbReference type="Gene3D" id="3.40.50.2300">
    <property type="match status" value="1"/>
</dbReference>
<dbReference type="OrthoDB" id="8169077at2"/>
<dbReference type="RefSeq" id="WP_133292177.1">
    <property type="nucleotide sequence ID" value="NZ_SMSJ01000085.1"/>
</dbReference>
<dbReference type="Proteomes" id="UP000295096">
    <property type="component" value="Unassembled WGS sequence"/>
</dbReference>
<dbReference type="InterPro" id="IPR003594">
    <property type="entry name" value="HATPase_dom"/>
</dbReference>
<accession>A0A4R5Q932</accession>
<keyword evidence="5" id="KW-0547">Nucleotide-binding</keyword>
<dbReference type="InterPro" id="IPR003661">
    <property type="entry name" value="HisK_dim/P_dom"/>
</dbReference>
<feature type="transmembrane region" description="Helical" evidence="10">
    <location>
        <begin position="45"/>
        <end position="67"/>
    </location>
</feature>
<dbReference type="SUPFAM" id="SSF52172">
    <property type="entry name" value="CheY-like"/>
    <property type="match status" value="1"/>
</dbReference>
<dbReference type="Gene3D" id="3.30.565.10">
    <property type="entry name" value="Histidine kinase-like ATPase, C-terminal domain"/>
    <property type="match status" value="1"/>
</dbReference>
<feature type="transmembrane region" description="Helical" evidence="10">
    <location>
        <begin position="79"/>
        <end position="102"/>
    </location>
</feature>
<evidence type="ECO:0000256" key="7">
    <source>
        <dbReference type="ARBA" id="ARBA00022840"/>
    </source>
</evidence>
<dbReference type="AlphaFoldDB" id="A0A4R5Q932"/>
<dbReference type="SMART" id="SM00448">
    <property type="entry name" value="REC"/>
    <property type="match status" value="1"/>
</dbReference>